<dbReference type="AlphaFoldDB" id="X7F3D9"/>
<protein>
    <submittedName>
        <fullName evidence="1">Uncharacterized protein</fullName>
    </submittedName>
</protein>
<dbReference type="Proteomes" id="UP000023430">
    <property type="component" value="Unassembled WGS sequence"/>
</dbReference>
<proteinExistence type="predicted"/>
<dbReference type="STRING" id="1449351.RISW2_22860"/>
<evidence type="ECO:0000313" key="2">
    <source>
        <dbReference type="Proteomes" id="UP000023430"/>
    </source>
</evidence>
<keyword evidence="2" id="KW-1185">Reference proteome</keyword>
<organism evidence="1 2">
    <name type="scientific">Roseivivax isoporae LMG 25204</name>
    <dbReference type="NCBI Taxonomy" id="1449351"/>
    <lineage>
        <taxon>Bacteria</taxon>
        <taxon>Pseudomonadati</taxon>
        <taxon>Pseudomonadota</taxon>
        <taxon>Alphaproteobacteria</taxon>
        <taxon>Rhodobacterales</taxon>
        <taxon>Roseobacteraceae</taxon>
        <taxon>Roseivivax</taxon>
    </lineage>
</organism>
<name>X7F3D9_9RHOB</name>
<comment type="caution">
    <text evidence="1">The sequence shown here is derived from an EMBL/GenBank/DDBJ whole genome shotgun (WGS) entry which is preliminary data.</text>
</comment>
<gene>
    <name evidence="1" type="ORF">RISW2_22860</name>
</gene>
<reference evidence="1 2" key="1">
    <citation type="submission" date="2014-01" db="EMBL/GenBank/DDBJ databases">
        <title>Roseivivax isoporae LMG 25204 Genome Sequencing.</title>
        <authorList>
            <person name="Lai Q."/>
            <person name="Li G."/>
            <person name="Shao Z."/>
        </authorList>
    </citation>
    <scope>NUCLEOTIDE SEQUENCE [LARGE SCALE GENOMIC DNA]</scope>
    <source>
        <strain evidence="1 2">LMG 25204</strain>
    </source>
</reference>
<accession>X7F3D9</accession>
<evidence type="ECO:0000313" key="1">
    <source>
        <dbReference type="EMBL" id="ETX26549.1"/>
    </source>
</evidence>
<dbReference type="EMBL" id="JAME01000081">
    <property type="protein sequence ID" value="ETX26549.1"/>
    <property type="molecule type" value="Genomic_DNA"/>
</dbReference>
<sequence>MSRDLGENYQTVAAWKRRGNIPAKYDLKVIAAAKSRGRKLSLEDLAHARAAATFTDAA</sequence>